<name>A0A067PBH8_9AGAM</name>
<evidence type="ECO:0000313" key="1">
    <source>
        <dbReference type="EMBL" id="KDQ52278.1"/>
    </source>
</evidence>
<sequence length="146" mass="16182">MPTSTGELIAERLSNYGTCMYRIPIALKGCSARSTPLHTTPTGCRLIIPAIDRHKHHRNLTFGLRCWARNVGNSLTRSSSTLHAPIEFRFQSRTRTGVVVHLSVLDVLPPQETVPHPPRYPTGLIISAAPTIWKCRPSLSPPNNEP</sequence>
<dbReference type="Proteomes" id="UP000027265">
    <property type="component" value="Unassembled WGS sequence"/>
</dbReference>
<reference evidence="2" key="1">
    <citation type="journal article" date="2014" name="Proc. Natl. Acad. Sci. U.S.A.">
        <title>Extensive sampling of basidiomycete genomes demonstrates inadequacy of the white-rot/brown-rot paradigm for wood decay fungi.</title>
        <authorList>
            <person name="Riley R."/>
            <person name="Salamov A.A."/>
            <person name="Brown D.W."/>
            <person name="Nagy L.G."/>
            <person name="Floudas D."/>
            <person name="Held B.W."/>
            <person name="Levasseur A."/>
            <person name="Lombard V."/>
            <person name="Morin E."/>
            <person name="Otillar R."/>
            <person name="Lindquist E.A."/>
            <person name="Sun H."/>
            <person name="LaButti K.M."/>
            <person name="Schmutz J."/>
            <person name="Jabbour D."/>
            <person name="Luo H."/>
            <person name="Baker S.E."/>
            <person name="Pisabarro A.G."/>
            <person name="Walton J.D."/>
            <person name="Blanchette R.A."/>
            <person name="Henrissat B."/>
            <person name="Martin F."/>
            <person name="Cullen D."/>
            <person name="Hibbett D.S."/>
            <person name="Grigoriev I.V."/>
        </authorList>
    </citation>
    <scope>NUCLEOTIDE SEQUENCE [LARGE SCALE GENOMIC DNA]</scope>
    <source>
        <strain evidence="2">MUCL 33604</strain>
    </source>
</reference>
<keyword evidence="2" id="KW-1185">Reference proteome</keyword>
<dbReference type="InParanoid" id="A0A067PBH8"/>
<accession>A0A067PBH8</accession>
<dbReference type="HOGENOM" id="CLU_1777748_0_0_1"/>
<dbReference type="AlphaFoldDB" id="A0A067PBH8"/>
<organism evidence="1 2">
    <name type="scientific">Jaapia argillacea MUCL 33604</name>
    <dbReference type="NCBI Taxonomy" id="933084"/>
    <lineage>
        <taxon>Eukaryota</taxon>
        <taxon>Fungi</taxon>
        <taxon>Dikarya</taxon>
        <taxon>Basidiomycota</taxon>
        <taxon>Agaricomycotina</taxon>
        <taxon>Agaricomycetes</taxon>
        <taxon>Agaricomycetidae</taxon>
        <taxon>Jaapiales</taxon>
        <taxon>Jaapiaceae</taxon>
        <taxon>Jaapia</taxon>
    </lineage>
</organism>
<proteinExistence type="predicted"/>
<evidence type="ECO:0000313" key="2">
    <source>
        <dbReference type="Proteomes" id="UP000027265"/>
    </source>
</evidence>
<gene>
    <name evidence="1" type="ORF">JAAARDRAFT_40397</name>
</gene>
<dbReference type="EMBL" id="KL197741">
    <property type="protein sequence ID" value="KDQ52278.1"/>
    <property type="molecule type" value="Genomic_DNA"/>
</dbReference>
<protein>
    <submittedName>
        <fullName evidence="1">Uncharacterized protein</fullName>
    </submittedName>
</protein>